<proteinExistence type="inferred from homology"/>
<keyword evidence="6" id="KW-0677">Repeat</keyword>
<dbReference type="InterPro" id="IPR050319">
    <property type="entry name" value="ABC_transp_ATP-bind"/>
</dbReference>
<evidence type="ECO:0000256" key="14">
    <source>
        <dbReference type="ARBA" id="ARBA00039050"/>
    </source>
</evidence>
<evidence type="ECO:0000256" key="12">
    <source>
        <dbReference type="ARBA" id="ARBA00037530"/>
    </source>
</evidence>
<dbReference type="InterPro" id="IPR013563">
    <property type="entry name" value="Oligopep_ABC_C"/>
</dbReference>
<evidence type="ECO:0000256" key="2">
    <source>
        <dbReference type="ARBA" id="ARBA00011469"/>
    </source>
</evidence>
<keyword evidence="3" id="KW-0813">Transport</keyword>
<dbReference type="InterPro" id="IPR017871">
    <property type="entry name" value="ABC_transporter-like_CS"/>
</dbReference>
<evidence type="ECO:0000256" key="1">
    <source>
        <dbReference type="ARBA" id="ARBA00004417"/>
    </source>
</evidence>
<gene>
    <name evidence="18" type="ORF">ACFFII_07875</name>
</gene>
<dbReference type="InterPro" id="IPR027417">
    <property type="entry name" value="P-loop_NTPase"/>
</dbReference>
<evidence type="ECO:0000256" key="4">
    <source>
        <dbReference type="ARBA" id="ARBA00022475"/>
    </source>
</evidence>
<dbReference type="SUPFAM" id="SSF52540">
    <property type="entry name" value="P-loop containing nucleoside triphosphate hydrolases"/>
    <property type="match status" value="2"/>
</dbReference>
<comment type="function">
    <text evidence="12">Part of the ABC transporter complex GsiABCD involved in glutathione import. Responsible for energy coupling to the transport system.</text>
</comment>
<dbReference type="EMBL" id="JBHLWE010000019">
    <property type="protein sequence ID" value="MFC0340684.1"/>
    <property type="molecule type" value="Genomic_DNA"/>
</dbReference>
<evidence type="ECO:0000256" key="7">
    <source>
        <dbReference type="ARBA" id="ARBA00022741"/>
    </source>
</evidence>
<dbReference type="Gene3D" id="3.40.50.300">
    <property type="entry name" value="P-loop containing nucleotide triphosphate hydrolases"/>
    <property type="match status" value="2"/>
</dbReference>
<evidence type="ECO:0000256" key="10">
    <source>
        <dbReference type="ARBA" id="ARBA00022967"/>
    </source>
</evidence>
<accession>A0ABV6I399</accession>
<keyword evidence="11" id="KW-0472">Membrane</keyword>
<dbReference type="PANTHER" id="PTHR43776:SF15">
    <property type="entry name" value="GLUTATHIONE IMPORT ATP-BINDING PROTEIN GSIA"/>
    <property type="match status" value="1"/>
</dbReference>
<evidence type="ECO:0000313" key="19">
    <source>
        <dbReference type="Proteomes" id="UP001589799"/>
    </source>
</evidence>
<comment type="subcellular location">
    <subcellularLocation>
        <location evidence="1">Cell inner membrane</location>
        <topology evidence="1">Peripheral membrane protein</topology>
    </subcellularLocation>
</comment>
<keyword evidence="19" id="KW-1185">Reference proteome</keyword>
<dbReference type="PANTHER" id="PTHR43776">
    <property type="entry name" value="TRANSPORT ATP-BINDING PROTEIN"/>
    <property type="match status" value="1"/>
</dbReference>
<keyword evidence="7" id="KW-0547">Nucleotide-binding</keyword>
<evidence type="ECO:0000256" key="9">
    <source>
        <dbReference type="ARBA" id="ARBA00022840"/>
    </source>
</evidence>
<dbReference type="SMART" id="SM00382">
    <property type="entry name" value="AAA"/>
    <property type="match status" value="2"/>
</dbReference>
<dbReference type="Pfam" id="PF08352">
    <property type="entry name" value="oligo_HPY"/>
    <property type="match status" value="2"/>
</dbReference>
<comment type="subunit">
    <text evidence="2">The complex is composed of two ATP-binding proteins (GsiA), two transmembrane proteins (GsiC and GsiD) and a solute-binding protein (GsiB).</text>
</comment>
<evidence type="ECO:0000256" key="5">
    <source>
        <dbReference type="ARBA" id="ARBA00022519"/>
    </source>
</evidence>
<name>A0ABV6I399_9RHOB</name>
<reference evidence="18 19" key="1">
    <citation type="submission" date="2024-09" db="EMBL/GenBank/DDBJ databases">
        <authorList>
            <person name="Sun Q."/>
            <person name="Mori K."/>
        </authorList>
    </citation>
    <scope>NUCLEOTIDE SEQUENCE [LARGE SCALE GENOMIC DNA]</scope>
    <source>
        <strain evidence="18 19">KCTC 22789</strain>
    </source>
</reference>
<dbReference type="EC" id="7.4.2.10" evidence="14"/>
<dbReference type="Proteomes" id="UP001589799">
    <property type="component" value="Unassembled WGS sequence"/>
</dbReference>
<dbReference type="InterPro" id="IPR003593">
    <property type="entry name" value="AAA+_ATPase"/>
</dbReference>
<evidence type="ECO:0000256" key="13">
    <source>
        <dbReference type="ARBA" id="ARBA00038416"/>
    </source>
</evidence>
<evidence type="ECO:0000256" key="6">
    <source>
        <dbReference type="ARBA" id="ARBA00022737"/>
    </source>
</evidence>
<protein>
    <recommendedName>
        <fullName evidence="15">Glutathione import ATP-binding protein GsiA</fullName>
        <ecNumber evidence="14">7.4.2.10</ecNumber>
    </recommendedName>
</protein>
<keyword evidence="10" id="KW-1278">Translocase</keyword>
<dbReference type="InterPro" id="IPR003439">
    <property type="entry name" value="ABC_transporter-like_ATP-bd"/>
</dbReference>
<evidence type="ECO:0000256" key="11">
    <source>
        <dbReference type="ARBA" id="ARBA00023136"/>
    </source>
</evidence>
<dbReference type="PROSITE" id="PS50893">
    <property type="entry name" value="ABC_TRANSPORTER_2"/>
    <property type="match status" value="2"/>
</dbReference>
<comment type="caution">
    <text evidence="18">The sequence shown here is derived from an EMBL/GenBank/DDBJ whole genome shotgun (WGS) entry which is preliminary data.</text>
</comment>
<dbReference type="RefSeq" id="WP_377698339.1">
    <property type="nucleotide sequence ID" value="NZ_JBHLWE010000019.1"/>
</dbReference>
<organism evidence="18 19">
    <name type="scientific">Paracoccus niistensis</name>
    <dbReference type="NCBI Taxonomy" id="632935"/>
    <lineage>
        <taxon>Bacteria</taxon>
        <taxon>Pseudomonadati</taxon>
        <taxon>Pseudomonadota</taxon>
        <taxon>Alphaproteobacteria</taxon>
        <taxon>Rhodobacterales</taxon>
        <taxon>Paracoccaceae</taxon>
        <taxon>Paracoccus</taxon>
    </lineage>
</organism>
<evidence type="ECO:0000256" key="15">
    <source>
        <dbReference type="ARBA" id="ARBA00041187"/>
    </source>
</evidence>
<dbReference type="NCBIfam" id="NF008453">
    <property type="entry name" value="PRK11308.1"/>
    <property type="match status" value="2"/>
</dbReference>
<evidence type="ECO:0000256" key="3">
    <source>
        <dbReference type="ARBA" id="ARBA00022448"/>
    </source>
</evidence>
<sequence>MILATQTAGAPAAPVLPGDAPVLSVRDLDVSVMTPSGLRPLVQGMSFDLRRGETLCIAGESGSGKSVTSMAIMGLLPRPAVRVTGGQILFGDEDLAAKGEGAMRRIRGNRIAMIFQEPMTALNPVMQIGTQLAEALRAHTDMGGAEARACALEALKLVRISQPERRLRQYPHELSGGMRQRVVIAMALAMRPDVLIADEPTTALDVTVQREVLDLLRDLQRDTGTAVILITHDMGVVAEMADRVLVMQSGRVVEQGNVEEIFRDPREPYTRELLAAVPRMGDGSGPAAAPGAPLVRFEDVSVRFDIRSGLLQRVTERVHAVEHVRFDIHAGETLSLVGESGCGKSTLARALVGLVPHEGTIRLNGQPIRDMRRQDRLRLHREVQMVFQDPMAALDPRMTVGELIAEPLVIHGIGSAAERRTRAEDLMQRVGLTPEHLSRHPHEFSGGQRQRICIARALALNPRLIIADESVSALDVSVQARVLDLLAALKREFGIAYLFISHDMAVVENISDRVAVMYLGQIVEMGTRAQVFGNPQHAYTRRLMAAVPVPDPGFERPPMPRMASEVPSPVHPVGQGPTRAVLRDVGGGHLVAA</sequence>
<comment type="similarity">
    <text evidence="13">Belongs to the ABC transporter superfamily. Glutathione importer (TC 3.A.1.5.11) family.</text>
</comment>
<keyword evidence="8" id="KW-0378">Hydrolase</keyword>
<feature type="domain" description="ABC transporter" evidence="17">
    <location>
        <begin position="295"/>
        <end position="544"/>
    </location>
</feature>
<keyword evidence="9 18" id="KW-0067">ATP-binding</keyword>
<keyword evidence="4" id="KW-1003">Cell membrane</keyword>
<evidence type="ECO:0000259" key="17">
    <source>
        <dbReference type="PROSITE" id="PS50893"/>
    </source>
</evidence>
<dbReference type="CDD" id="cd03257">
    <property type="entry name" value="ABC_NikE_OppD_transporters"/>
    <property type="match status" value="2"/>
</dbReference>
<evidence type="ECO:0000256" key="8">
    <source>
        <dbReference type="ARBA" id="ARBA00022801"/>
    </source>
</evidence>
<dbReference type="PROSITE" id="PS00211">
    <property type="entry name" value="ABC_TRANSPORTER_1"/>
    <property type="match status" value="2"/>
</dbReference>
<keyword evidence="5" id="KW-0997">Cell inner membrane</keyword>
<evidence type="ECO:0000313" key="18">
    <source>
        <dbReference type="EMBL" id="MFC0340684.1"/>
    </source>
</evidence>
<dbReference type="Pfam" id="PF00005">
    <property type="entry name" value="ABC_tran"/>
    <property type="match status" value="2"/>
</dbReference>
<dbReference type="NCBIfam" id="NF007739">
    <property type="entry name" value="PRK10419.1"/>
    <property type="match status" value="2"/>
</dbReference>
<comment type="catalytic activity">
    <reaction evidence="16">
        <text>glutathione(out) + ATP + H2O = glutathione(in) + ADP + phosphate + H(+)</text>
        <dbReference type="Rhea" id="RHEA:29791"/>
        <dbReference type="ChEBI" id="CHEBI:15377"/>
        <dbReference type="ChEBI" id="CHEBI:15378"/>
        <dbReference type="ChEBI" id="CHEBI:30616"/>
        <dbReference type="ChEBI" id="CHEBI:43474"/>
        <dbReference type="ChEBI" id="CHEBI:57925"/>
        <dbReference type="ChEBI" id="CHEBI:456216"/>
        <dbReference type="EC" id="7.4.2.10"/>
    </reaction>
</comment>
<dbReference type="GO" id="GO:0005524">
    <property type="term" value="F:ATP binding"/>
    <property type="evidence" value="ECO:0007669"/>
    <property type="project" value="UniProtKB-KW"/>
</dbReference>
<feature type="domain" description="ABC transporter" evidence="17">
    <location>
        <begin position="25"/>
        <end position="274"/>
    </location>
</feature>
<evidence type="ECO:0000256" key="16">
    <source>
        <dbReference type="ARBA" id="ARBA00047640"/>
    </source>
</evidence>